<dbReference type="InterPro" id="IPR002161">
    <property type="entry name" value="PdxT/SNO"/>
</dbReference>
<dbReference type="Gene3D" id="3.40.50.880">
    <property type="match status" value="1"/>
</dbReference>
<dbReference type="GO" id="GO:1903600">
    <property type="term" value="C:glutaminase complex"/>
    <property type="evidence" value="ECO:0007669"/>
    <property type="project" value="TreeGrafter"/>
</dbReference>
<dbReference type="PROSITE" id="PS01236">
    <property type="entry name" value="PDXT_SNO_1"/>
    <property type="match status" value="1"/>
</dbReference>
<dbReference type="InterPro" id="IPR029062">
    <property type="entry name" value="Class_I_gatase-like"/>
</dbReference>
<sequence>MVSVEKTVGVLDLQGAVKEHLLALETLRIKVVSVKRPEDFNTLDGLIIPGGESTAIGRLICEQGLEEPLRTFHKEGKGVLGLPLQYR</sequence>
<keyword evidence="6" id="KW-0456">Lyase</keyword>
<dbReference type="GO" id="GO:0008614">
    <property type="term" value="P:pyridoxine metabolic process"/>
    <property type="evidence" value="ECO:0007669"/>
    <property type="project" value="TreeGrafter"/>
</dbReference>
<comment type="catalytic activity">
    <reaction evidence="7">
        <text>L-glutamine + H2O = L-glutamate + NH4(+)</text>
        <dbReference type="Rhea" id="RHEA:15889"/>
        <dbReference type="ChEBI" id="CHEBI:15377"/>
        <dbReference type="ChEBI" id="CHEBI:28938"/>
        <dbReference type="ChEBI" id="CHEBI:29985"/>
        <dbReference type="ChEBI" id="CHEBI:58359"/>
        <dbReference type="EC" id="3.5.1.2"/>
    </reaction>
</comment>
<evidence type="ECO:0000256" key="7">
    <source>
        <dbReference type="ARBA" id="ARBA00049534"/>
    </source>
</evidence>
<dbReference type="GO" id="GO:0004359">
    <property type="term" value="F:glutaminase activity"/>
    <property type="evidence" value="ECO:0007669"/>
    <property type="project" value="UniProtKB-EC"/>
</dbReference>
<dbReference type="EMBL" id="FNYW01000033">
    <property type="protein sequence ID" value="SEI92296.1"/>
    <property type="molecule type" value="Genomic_DNA"/>
</dbReference>
<dbReference type="GO" id="GO:0016740">
    <property type="term" value="F:transferase activity"/>
    <property type="evidence" value="ECO:0007669"/>
    <property type="project" value="UniProtKB-KW"/>
</dbReference>
<keyword evidence="8" id="KW-0808">Transferase</keyword>
<proteinExistence type="inferred from homology"/>
<gene>
    <name evidence="8" type="ORF">SAMN04488113_13321</name>
</gene>
<evidence type="ECO:0000256" key="5">
    <source>
        <dbReference type="ARBA" id="ARBA00022962"/>
    </source>
</evidence>
<evidence type="ECO:0000313" key="9">
    <source>
        <dbReference type="Proteomes" id="UP000198564"/>
    </source>
</evidence>
<evidence type="ECO:0000256" key="2">
    <source>
        <dbReference type="ARBA" id="ARBA00012918"/>
    </source>
</evidence>
<reference evidence="9" key="1">
    <citation type="submission" date="2016-10" db="EMBL/GenBank/DDBJ databases">
        <authorList>
            <person name="Varghese N."/>
            <person name="Submissions S."/>
        </authorList>
    </citation>
    <scope>NUCLEOTIDE SEQUENCE [LARGE SCALE GENOMIC DNA]</scope>
    <source>
        <strain evidence="9">DSM 25751</strain>
    </source>
</reference>
<dbReference type="PROSITE" id="PS51130">
    <property type="entry name" value="PDXT_SNO_2"/>
    <property type="match status" value="1"/>
</dbReference>
<keyword evidence="5 8" id="KW-0315">Glutamine amidotransferase</keyword>
<keyword evidence="3" id="KW-0378">Hydrolase</keyword>
<dbReference type="SUPFAM" id="SSF52317">
    <property type="entry name" value="Class I glutamine amidotransferase-like"/>
    <property type="match status" value="1"/>
</dbReference>
<evidence type="ECO:0000256" key="1">
    <source>
        <dbReference type="ARBA" id="ARBA00008345"/>
    </source>
</evidence>
<dbReference type="PANTHER" id="PTHR31559">
    <property type="entry name" value="PYRIDOXAL 5'-PHOSPHATE SYNTHASE SUBUNIT SNO"/>
    <property type="match status" value="1"/>
</dbReference>
<organism evidence="8 9">
    <name type="scientific">Alkalibacterium gilvum</name>
    <dbReference type="NCBI Taxonomy" id="1130080"/>
    <lineage>
        <taxon>Bacteria</taxon>
        <taxon>Bacillati</taxon>
        <taxon>Bacillota</taxon>
        <taxon>Bacilli</taxon>
        <taxon>Lactobacillales</taxon>
        <taxon>Carnobacteriaceae</taxon>
        <taxon>Alkalibacterium</taxon>
    </lineage>
</organism>
<keyword evidence="9" id="KW-1185">Reference proteome</keyword>
<dbReference type="GO" id="GO:0042823">
    <property type="term" value="P:pyridoxal phosphate biosynthetic process"/>
    <property type="evidence" value="ECO:0007669"/>
    <property type="project" value="InterPro"/>
</dbReference>
<evidence type="ECO:0000313" key="8">
    <source>
        <dbReference type="EMBL" id="SEI92296.1"/>
    </source>
</evidence>
<dbReference type="EC" id="3.5.1.2" evidence="2"/>
<accession>A0A1H6UKT9</accession>
<dbReference type="GO" id="GO:0016829">
    <property type="term" value="F:lyase activity"/>
    <property type="evidence" value="ECO:0007669"/>
    <property type="project" value="UniProtKB-KW"/>
</dbReference>
<dbReference type="STRING" id="1130080.SAMN04488113_13321"/>
<evidence type="ECO:0000256" key="4">
    <source>
        <dbReference type="ARBA" id="ARBA00022898"/>
    </source>
</evidence>
<dbReference type="InterPro" id="IPR021196">
    <property type="entry name" value="PdxT/SNO_CS"/>
</dbReference>
<keyword evidence="4" id="KW-0663">Pyridoxal phosphate</keyword>
<name>A0A1H6UKT9_9LACT</name>
<dbReference type="Proteomes" id="UP000198564">
    <property type="component" value="Unassembled WGS sequence"/>
</dbReference>
<dbReference type="Pfam" id="PF01174">
    <property type="entry name" value="SNO"/>
    <property type="match status" value="1"/>
</dbReference>
<evidence type="ECO:0000256" key="6">
    <source>
        <dbReference type="ARBA" id="ARBA00023239"/>
    </source>
</evidence>
<dbReference type="RefSeq" id="WP_281242090.1">
    <property type="nucleotide sequence ID" value="NZ_FNYW01000033.1"/>
</dbReference>
<comment type="similarity">
    <text evidence="1">Belongs to the glutaminase PdxT/SNO family.</text>
</comment>
<dbReference type="GO" id="GO:0005829">
    <property type="term" value="C:cytosol"/>
    <property type="evidence" value="ECO:0007669"/>
    <property type="project" value="TreeGrafter"/>
</dbReference>
<protein>
    <recommendedName>
        <fullName evidence="2">glutaminase</fullName>
        <ecNumber evidence="2">3.5.1.2</ecNumber>
    </recommendedName>
</protein>
<dbReference type="AlphaFoldDB" id="A0A1H6UKT9"/>
<evidence type="ECO:0000256" key="3">
    <source>
        <dbReference type="ARBA" id="ARBA00022801"/>
    </source>
</evidence>
<dbReference type="PANTHER" id="PTHR31559:SF0">
    <property type="entry name" value="PYRIDOXAL 5'-PHOSPHATE SYNTHASE SUBUNIT SNO1-RELATED"/>
    <property type="match status" value="1"/>
</dbReference>